<protein>
    <recommendedName>
        <fullName evidence="8">C2HC/C3H-type domain-containing protein</fullName>
    </recommendedName>
</protein>
<dbReference type="PANTHER" id="PTHR13555">
    <property type="entry name" value="C2H2 ZINC FINGER CGI-62-RELATED"/>
    <property type="match status" value="1"/>
</dbReference>
<keyword evidence="4 6" id="KW-0863">Zinc-finger</keyword>
<evidence type="ECO:0000256" key="2">
    <source>
        <dbReference type="ARBA" id="ARBA00022723"/>
    </source>
</evidence>
<keyword evidence="2" id="KW-0479">Metal-binding</keyword>
<dbReference type="AlphaFoldDB" id="A0A7R9LIK5"/>
<organism evidence="9">
    <name type="scientific">Medioppia subpectinata</name>
    <dbReference type="NCBI Taxonomy" id="1979941"/>
    <lineage>
        <taxon>Eukaryota</taxon>
        <taxon>Metazoa</taxon>
        <taxon>Ecdysozoa</taxon>
        <taxon>Arthropoda</taxon>
        <taxon>Chelicerata</taxon>
        <taxon>Arachnida</taxon>
        <taxon>Acari</taxon>
        <taxon>Acariformes</taxon>
        <taxon>Sarcoptiformes</taxon>
        <taxon>Oribatida</taxon>
        <taxon>Brachypylina</taxon>
        <taxon>Oppioidea</taxon>
        <taxon>Oppiidae</taxon>
        <taxon>Medioppia</taxon>
    </lineage>
</organism>
<evidence type="ECO:0000256" key="4">
    <source>
        <dbReference type="ARBA" id="ARBA00022771"/>
    </source>
</evidence>
<keyword evidence="10" id="KW-1185">Reference proteome</keyword>
<sequence>MSSKLNKTIDKNDNKDMKLKSEGFPRLTRRPISSPKDSPRSASKLGAEGTPCRFCNRYFALTERLEKHESVCKAVANESRDRFDSTKQRFKGKPTEYLKFYENGLTNKREEQPKLWNWRQKHEYCMAAIREAKGQTDTGPTTRQITASTQQQCHYCKRRFNDDAITRHLPICAKLYHKKCLNY</sequence>
<evidence type="ECO:0000256" key="5">
    <source>
        <dbReference type="ARBA" id="ARBA00022833"/>
    </source>
</evidence>
<dbReference type="Pfam" id="PF13913">
    <property type="entry name" value="zf-C2HC_2"/>
    <property type="match status" value="2"/>
</dbReference>
<evidence type="ECO:0000256" key="1">
    <source>
        <dbReference type="ARBA" id="ARBA00010843"/>
    </source>
</evidence>
<accession>A0A7R9LIK5</accession>
<dbReference type="EMBL" id="OC881494">
    <property type="protein sequence ID" value="CAD7642305.1"/>
    <property type="molecule type" value="Genomic_DNA"/>
</dbReference>
<keyword evidence="5" id="KW-0862">Zinc</keyword>
<dbReference type="InterPro" id="IPR049899">
    <property type="entry name" value="Znf_C2HC_C3H"/>
</dbReference>
<dbReference type="EMBL" id="CAJPIZ010026919">
    <property type="protein sequence ID" value="CAG2119130.1"/>
    <property type="molecule type" value="Genomic_DNA"/>
</dbReference>
<feature type="region of interest" description="Disordered" evidence="7">
    <location>
        <begin position="1"/>
        <end position="47"/>
    </location>
</feature>
<keyword evidence="3" id="KW-0677">Repeat</keyword>
<feature type="compositionally biased region" description="Basic and acidic residues" evidence="7">
    <location>
        <begin position="7"/>
        <end position="23"/>
    </location>
</feature>
<dbReference type="PROSITE" id="PS52027">
    <property type="entry name" value="ZF_C2HC_C3H"/>
    <property type="match status" value="1"/>
</dbReference>
<evidence type="ECO:0000256" key="7">
    <source>
        <dbReference type="SAM" id="MobiDB-lite"/>
    </source>
</evidence>
<evidence type="ECO:0000313" key="10">
    <source>
        <dbReference type="Proteomes" id="UP000759131"/>
    </source>
</evidence>
<dbReference type="InterPro" id="IPR026319">
    <property type="entry name" value="ZC2HC1A/B-like"/>
</dbReference>
<evidence type="ECO:0000256" key="6">
    <source>
        <dbReference type="PROSITE-ProRule" id="PRU01371"/>
    </source>
</evidence>
<proteinExistence type="inferred from homology"/>
<comment type="similarity">
    <text evidence="1">Belongs to the ZC2HC1 family.</text>
</comment>
<gene>
    <name evidence="9" type="ORF">OSB1V03_LOCUS19079</name>
</gene>
<evidence type="ECO:0000256" key="3">
    <source>
        <dbReference type="ARBA" id="ARBA00022737"/>
    </source>
</evidence>
<evidence type="ECO:0000259" key="8">
    <source>
        <dbReference type="PROSITE" id="PS52027"/>
    </source>
</evidence>
<dbReference type="GO" id="GO:0008270">
    <property type="term" value="F:zinc ion binding"/>
    <property type="evidence" value="ECO:0007669"/>
    <property type="project" value="UniProtKB-KW"/>
</dbReference>
<feature type="domain" description="C2HC/C3H-type" evidence="8">
    <location>
        <begin position="149"/>
        <end position="178"/>
    </location>
</feature>
<evidence type="ECO:0000313" key="9">
    <source>
        <dbReference type="EMBL" id="CAD7642305.1"/>
    </source>
</evidence>
<dbReference type="PANTHER" id="PTHR13555:SF25">
    <property type="entry name" value="ZINC FINGER C2HC DOMAIN-CONTAINING PROTEIN 1A"/>
    <property type="match status" value="1"/>
</dbReference>
<name>A0A7R9LIK5_9ACAR</name>
<dbReference type="OrthoDB" id="6423771at2759"/>
<dbReference type="Proteomes" id="UP000759131">
    <property type="component" value="Unassembled WGS sequence"/>
</dbReference>
<reference evidence="9" key="1">
    <citation type="submission" date="2020-11" db="EMBL/GenBank/DDBJ databases">
        <authorList>
            <person name="Tran Van P."/>
        </authorList>
    </citation>
    <scope>NUCLEOTIDE SEQUENCE</scope>
</reference>